<dbReference type="InterPro" id="IPR015991">
    <property type="entry name" value="TatD/YcfH-like"/>
</dbReference>
<reference evidence="6" key="1">
    <citation type="submission" date="2019-02" db="EMBL/GenBank/DDBJ databases">
        <title>Isolation and identification of novel species under the genus Muribaculum.</title>
        <authorList>
            <person name="Miyake S."/>
            <person name="Ding Y."/>
            <person name="Low A."/>
            <person name="Soh M."/>
            <person name="Seedorf H."/>
        </authorList>
    </citation>
    <scope>NUCLEOTIDE SEQUENCE [LARGE SCALE GENOMIC DNA]</scope>
    <source>
        <strain evidence="6">H5</strain>
    </source>
</reference>
<dbReference type="InterPro" id="IPR032466">
    <property type="entry name" value="Metal_Hydrolase"/>
</dbReference>
<dbReference type="CDD" id="cd01310">
    <property type="entry name" value="TatD_DNAse"/>
    <property type="match status" value="1"/>
</dbReference>
<feature type="binding site" evidence="4">
    <location>
        <position position="7"/>
    </location>
    <ligand>
        <name>a divalent metal cation</name>
        <dbReference type="ChEBI" id="CHEBI:60240"/>
        <label>1</label>
    </ligand>
</feature>
<dbReference type="PANTHER" id="PTHR46124:SF4">
    <property type="entry name" value="HYDROLASE TATD"/>
    <property type="match status" value="1"/>
</dbReference>
<feature type="binding site" evidence="4">
    <location>
        <position position="130"/>
    </location>
    <ligand>
        <name>a divalent metal cation</name>
        <dbReference type="ChEBI" id="CHEBI:60240"/>
        <label>2</label>
    </ligand>
</feature>
<dbReference type="InterPro" id="IPR001130">
    <property type="entry name" value="TatD-like"/>
</dbReference>
<dbReference type="NCBIfam" id="TIGR00010">
    <property type="entry name" value="YchF/TatD family DNA exonuclease"/>
    <property type="match status" value="1"/>
</dbReference>
<organism evidence="5 6">
    <name type="scientific">Duncaniella dubosii</name>
    <dbReference type="NCBI Taxonomy" id="2518971"/>
    <lineage>
        <taxon>Bacteria</taxon>
        <taxon>Pseudomonadati</taxon>
        <taxon>Bacteroidota</taxon>
        <taxon>Bacteroidia</taxon>
        <taxon>Bacteroidales</taxon>
        <taxon>Muribaculaceae</taxon>
        <taxon>Duncaniella</taxon>
    </lineage>
</organism>
<dbReference type="Proteomes" id="UP000297149">
    <property type="component" value="Chromosome"/>
</dbReference>
<accession>A0A4V1D3P4</accession>
<feature type="binding site" evidence="4">
    <location>
        <position position="204"/>
    </location>
    <ligand>
        <name>a divalent metal cation</name>
        <dbReference type="ChEBI" id="CHEBI:60240"/>
        <label>1</label>
    </ligand>
</feature>
<gene>
    <name evidence="5" type="ORF">E7747_13220</name>
</gene>
<dbReference type="GO" id="GO:0005829">
    <property type="term" value="C:cytosol"/>
    <property type="evidence" value="ECO:0007669"/>
    <property type="project" value="TreeGrafter"/>
</dbReference>
<dbReference type="KEGG" id="ddb:E7747_13220"/>
<dbReference type="PIRSF" id="PIRSF005902">
    <property type="entry name" value="DNase_TatD"/>
    <property type="match status" value="1"/>
</dbReference>
<dbReference type="FunFam" id="3.20.20.140:FF:000005">
    <property type="entry name" value="TatD family hydrolase"/>
    <property type="match status" value="1"/>
</dbReference>
<keyword evidence="3" id="KW-0378">Hydrolase</keyword>
<comment type="similarity">
    <text evidence="1">Belongs to the metallo-dependent hydrolases superfamily. TatD-type hydrolase family.</text>
</comment>
<dbReference type="GO" id="GO:0046872">
    <property type="term" value="F:metal ion binding"/>
    <property type="evidence" value="ECO:0007669"/>
    <property type="project" value="UniProtKB-KW"/>
</dbReference>
<proteinExistence type="inferred from homology"/>
<feature type="binding site" evidence="4">
    <location>
        <position position="94"/>
    </location>
    <ligand>
        <name>a divalent metal cation</name>
        <dbReference type="ChEBI" id="CHEBI:60240"/>
        <label>1</label>
    </ligand>
</feature>
<evidence type="ECO:0000313" key="6">
    <source>
        <dbReference type="Proteomes" id="UP000297149"/>
    </source>
</evidence>
<feature type="binding site" evidence="4">
    <location>
        <position position="154"/>
    </location>
    <ligand>
        <name>a divalent metal cation</name>
        <dbReference type="ChEBI" id="CHEBI:60240"/>
        <label>2</label>
    </ligand>
</feature>
<keyword evidence="2 4" id="KW-0479">Metal-binding</keyword>
<evidence type="ECO:0000256" key="4">
    <source>
        <dbReference type="PIRSR" id="PIRSR005902-1"/>
    </source>
</evidence>
<dbReference type="Pfam" id="PF01026">
    <property type="entry name" value="TatD_DNase"/>
    <property type="match status" value="1"/>
</dbReference>
<dbReference type="PANTHER" id="PTHR46124">
    <property type="entry name" value="D-AMINOACYL-TRNA DEACYLASE"/>
    <property type="match status" value="1"/>
</dbReference>
<keyword evidence="6" id="KW-1185">Reference proteome</keyword>
<evidence type="ECO:0000256" key="3">
    <source>
        <dbReference type="ARBA" id="ARBA00022801"/>
    </source>
</evidence>
<dbReference type="GO" id="GO:0016788">
    <property type="term" value="F:hydrolase activity, acting on ester bonds"/>
    <property type="evidence" value="ECO:0007669"/>
    <property type="project" value="InterPro"/>
</dbReference>
<dbReference type="SUPFAM" id="SSF51556">
    <property type="entry name" value="Metallo-dependent hydrolases"/>
    <property type="match status" value="1"/>
</dbReference>
<dbReference type="EMBL" id="CP039396">
    <property type="protein sequence ID" value="QCD43718.1"/>
    <property type="molecule type" value="Genomic_DNA"/>
</dbReference>
<evidence type="ECO:0000313" key="5">
    <source>
        <dbReference type="EMBL" id="QCD43718.1"/>
    </source>
</evidence>
<evidence type="ECO:0000256" key="2">
    <source>
        <dbReference type="ARBA" id="ARBA00022723"/>
    </source>
</evidence>
<sequence>MIDTHTHLYLDEFALEKTEVVTRAIQAGVTKMIFPNVDLSTISQMKELHAMFPKASYMAMGLHPTEIGENWENDLGIVRTELDSNLDDYIAVGEIGIDLYWDKTFKDEQMKAFSMQVDWAIERNLPVIIHCRDGLRETLEVLSSKNLKPKAVFHSFGGSVEDVNAIREIGDFYFGINGIVTFKNSGLHEVLPEIGIERIVLETDAPYLAPVPYRGKRNESAYIVKTAERVAEILSLSVEDVSRVTSDNTQRLFDRIGC</sequence>
<dbReference type="GO" id="GO:0004536">
    <property type="term" value="F:DNA nuclease activity"/>
    <property type="evidence" value="ECO:0007669"/>
    <property type="project" value="InterPro"/>
</dbReference>
<feature type="binding site" evidence="4">
    <location>
        <position position="5"/>
    </location>
    <ligand>
        <name>a divalent metal cation</name>
        <dbReference type="ChEBI" id="CHEBI:60240"/>
        <label>1</label>
    </ligand>
</feature>
<dbReference type="Gene3D" id="3.20.20.140">
    <property type="entry name" value="Metal-dependent hydrolases"/>
    <property type="match status" value="1"/>
</dbReference>
<protein>
    <submittedName>
        <fullName evidence="5">TatD family deoxyribonuclease</fullName>
    </submittedName>
</protein>
<dbReference type="AlphaFoldDB" id="A0A4V1D3P4"/>
<evidence type="ECO:0000256" key="1">
    <source>
        <dbReference type="ARBA" id="ARBA00009275"/>
    </source>
</evidence>
<name>A0A4V1D3P4_9BACT</name>